<evidence type="ECO:0000256" key="1">
    <source>
        <dbReference type="ARBA" id="ARBA00004651"/>
    </source>
</evidence>
<reference evidence="9 10" key="1">
    <citation type="submission" date="2020-08" db="EMBL/GenBank/DDBJ databases">
        <title>Genomic Encyclopedia of Type Strains, Phase IV (KMG-IV): sequencing the most valuable type-strain genomes for metagenomic binning, comparative biology and taxonomic classification.</title>
        <authorList>
            <person name="Goeker M."/>
        </authorList>
    </citation>
    <scope>NUCLEOTIDE SEQUENCE [LARGE SCALE GENOMIC DNA]</scope>
    <source>
        <strain evidence="9 10">DSM 19163</strain>
    </source>
</reference>
<keyword evidence="10" id="KW-1185">Reference proteome</keyword>
<dbReference type="PANTHER" id="PTHR34979:SF1">
    <property type="entry name" value="INNER MEMBRANE PROTEIN YGAZ"/>
    <property type="match status" value="1"/>
</dbReference>
<comment type="subcellular location">
    <subcellularLocation>
        <location evidence="1">Cell membrane</location>
        <topology evidence="1">Multi-pass membrane protein</topology>
    </subcellularLocation>
</comment>
<evidence type="ECO:0000256" key="5">
    <source>
        <dbReference type="ARBA" id="ARBA00022692"/>
    </source>
</evidence>
<sequence>MSEVYKRSFSDGIAIGFGYLPVAMAFGITAKPLIDLLSTTLMSVLNYAGAGQFLTLQMLEDSGYIAIIIAIFILNSRMFIMSFKINYDLKQLNFIKRLLISIFVTDETFAVTSRYPEERKTFTDYFITLFVSYLFWVVFTVVGYLTGEIMSEKLVISSGIALYALFIALLMPAVRDFKNFVVASIGMGMHFLLKEIGVAAGVSIVLAMVGAALIGLILEVKDKNKGTVT</sequence>
<proteinExistence type="inferred from homology"/>
<accession>A0A9Q2CXH3</accession>
<gene>
    <name evidence="9" type="ORF">HNQ45_000104</name>
</gene>
<dbReference type="InterPro" id="IPR011606">
    <property type="entry name" value="Brnchd-chn_aa_trnsp_permease"/>
</dbReference>
<evidence type="ECO:0000256" key="7">
    <source>
        <dbReference type="ARBA" id="ARBA00023136"/>
    </source>
</evidence>
<evidence type="ECO:0000256" key="2">
    <source>
        <dbReference type="ARBA" id="ARBA00010735"/>
    </source>
</evidence>
<feature type="transmembrane region" description="Helical" evidence="8">
    <location>
        <begin position="12"/>
        <end position="34"/>
    </location>
</feature>
<dbReference type="GO" id="GO:0005886">
    <property type="term" value="C:plasma membrane"/>
    <property type="evidence" value="ECO:0007669"/>
    <property type="project" value="UniProtKB-SubCell"/>
</dbReference>
<dbReference type="Proteomes" id="UP000579136">
    <property type="component" value="Unassembled WGS sequence"/>
</dbReference>
<keyword evidence="6 8" id="KW-1133">Transmembrane helix</keyword>
<feature type="transmembrane region" description="Helical" evidence="8">
    <location>
        <begin position="94"/>
        <end position="113"/>
    </location>
</feature>
<feature type="transmembrane region" description="Helical" evidence="8">
    <location>
        <begin position="63"/>
        <end position="82"/>
    </location>
</feature>
<comment type="similarity">
    <text evidence="2">Belongs to the AzlC family.</text>
</comment>
<protein>
    <submittedName>
        <fullName evidence="9">Branched-subunit amino acid permease</fullName>
    </submittedName>
</protein>
<evidence type="ECO:0000313" key="10">
    <source>
        <dbReference type="Proteomes" id="UP000579136"/>
    </source>
</evidence>
<feature type="transmembrane region" description="Helical" evidence="8">
    <location>
        <begin position="125"/>
        <end position="147"/>
    </location>
</feature>
<evidence type="ECO:0000313" key="9">
    <source>
        <dbReference type="EMBL" id="MBB5175246.1"/>
    </source>
</evidence>
<dbReference type="RefSeq" id="WP_183672679.1">
    <property type="nucleotide sequence ID" value="NZ_CBCRYX010000003.1"/>
</dbReference>
<dbReference type="GO" id="GO:1903785">
    <property type="term" value="P:L-valine transmembrane transport"/>
    <property type="evidence" value="ECO:0007669"/>
    <property type="project" value="TreeGrafter"/>
</dbReference>
<evidence type="ECO:0000256" key="6">
    <source>
        <dbReference type="ARBA" id="ARBA00022989"/>
    </source>
</evidence>
<feature type="transmembrane region" description="Helical" evidence="8">
    <location>
        <begin position="196"/>
        <end position="218"/>
    </location>
</feature>
<dbReference type="AlphaFoldDB" id="A0A9Q2CXH3"/>
<organism evidence="9 10">
    <name type="scientific">Nosocomiicoccus ampullae</name>
    <dbReference type="NCBI Taxonomy" id="489910"/>
    <lineage>
        <taxon>Bacteria</taxon>
        <taxon>Bacillati</taxon>
        <taxon>Bacillota</taxon>
        <taxon>Bacilli</taxon>
        <taxon>Bacillales</taxon>
        <taxon>Staphylococcaceae</taxon>
        <taxon>Nosocomiicoccus</taxon>
    </lineage>
</organism>
<keyword evidence="5 8" id="KW-0812">Transmembrane</keyword>
<dbReference type="Pfam" id="PF03591">
    <property type="entry name" value="AzlC"/>
    <property type="match status" value="1"/>
</dbReference>
<dbReference type="EMBL" id="JACHHF010000001">
    <property type="protein sequence ID" value="MBB5175246.1"/>
    <property type="molecule type" value="Genomic_DNA"/>
</dbReference>
<evidence type="ECO:0000256" key="8">
    <source>
        <dbReference type="SAM" id="Phobius"/>
    </source>
</evidence>
<dbReference type="PANTHER" id="PTHR34979">
    <property type="entry name" value="INNER MEMBRANE PROTEIN YGAZ"/>
    <property type="match status" value="1"/>
</dbReference>
<comment type="caution">
    <text evidence="9">The sequence shown here is derived from an EMBL/GenBank/DDBJ whole genome shotgun (WGS) entry which is preliminary data.</text>
</comment>
<keyword evidence="3" id="KW-0813">Transport</keyword>
<feature type="transmembrane region" description="Helical" evidence="8">
    <location>
        <begin position="154"/>
        <end position="174"/>
    </location>
</feature>
<evidence type="ECO:0000256" key="4">
    <source>
        <dbReference type="ARBA" id="ARBA00022475"/>
    </source>
</evidence>
<keyword evidence="4" id="KW-1003">Cell membrane</keyword>
<name>A0A9Q2CXH3_9STAP</name>
<keyword evidence="7 8" id="KW-0472">Membrane</keyword>
<evidence type="ECO:0000256" key="3">
    <source>
        <dbReference type="ARBA" id="ARBA00022448"/>
    </source>
</evidence>